<reference evidence="2" key="1">
    <citation type="submission" date="2018-12" db="EMBL/GenBank/DDBJ databases">
        <title>Tengunoibacter tsumagoiensis gen. nov., sp. nov., Dictyobacter kobayashii sp. nov., D. alpinus sp. nov., and D. joshuensis sp. nov. and description of Dictyobacteraceae fam. nov. within the order Ktedonobacterales isolated from Tengu-no-mugimeshi.</title>
        <authorList>
            <person name="Wang C.M."/>
            <person name="Zheng Y."/>
            <person name="Sakai Y."/>
            <person name="Toyoda A."/>
            <person name="Minakuchi Y."/>
            <person name="Abe K."/>
            <person name="Yokota A."/>
            <person name="Yabe S."/>
        </authorList>
    </citation>
    <scope>NUCLEOTIDE SEQUENCE [LARGE SCALE GENOMIC DNA]</scope>
    <source>
        <strain evidence="2">S-27</strain>
    </source>
</reference>
<name>A0A401ZJT2_9CHLR</name>
<protein>
    <submittedName>
        <fullName evidence="1">Uncharacterized protein</fullName>
    </submittedName>
</protein>
<dbReference type="AlphaFoldDB" id="A0A401ZJT2"/>
<dbReference type="Proteomes" id="UP000287224">
    <property type="component" value="Unassembled WGS sequence"/>
</dbReference>
<keyword evidence="2" id="KW-1185">Reference proteome</keyword>
<proteinExistence type="predicted"/>
<gene>
    <name evidence="1" type="ORF">KDAU_44210</name>
</gene>
<dbReference type="EMBL" id="BIFQ01000001">
    <property type="protein sequence ID" value="GCE07092.1"/>
    <property type="molecule type" value="Genomic_DNA"/>
</dbReference>
<sequence>MEELQEDPPTALDSDASVRTKEQWLHVGRDLCGTIYYTGAKNQRGSSVSYVVK</sequence>
<evidence type="ECO:0000313" key="1">
    <source>
        <dbReference type="EMBL" id="GCE07092.1"/>
    </source>
</evidence>
<comment type="caution">
    <text evidence="1">The sequence shown here is derived from an EMBL/GenBank/DDBJ whole genome shotgun (WGS) entry which is preliminary data.</text>
</comment>
<organism evidence="1 2">
    <name type="scientific">Dictyobacter aurantiacus</name>
    <dbReference type="NCBI Taxonomy" id="1936993"/>
    <lineage>
        <taxon>Bacteria</taxon>
        <taxon>Bacillati</taxon>
        <taxon>Chloroflexota</taxon>
        <taxon>Ktedonobacteria</taxon>
        <taxon>Ktedonobacterales</taxon>
        <taxon>Dictyobacteraceae</taxon>
        <taxon>Dictyobacter</taxon>
    </lineage>
</organism>
<evidence type="ECO:0000313" key="2">
    <source>
        <dbReference type="Proteomes" id="UP000287224"/>
    </source>
</evidence>
<accession>A0A401ZJT2</accession>